<keyword evidence="9" id="KW-1185">Reference proteome</keyword>
<feature type="transmembrane region" description="Helical" evidence="7">
    <location>
        <begin position="378"/>
        <end position="397"/>
    </location>
</feature>
<feature type="transmembrane region" description="Helical" evidence="7">
    <location>
        <begin position="186"/>
        <end position="205"/>
    </location>
</feature>
<comment type="subcellular location">
    <subcellularLocation>
        <location evidence="1">Membrane</location>
        <topology evidence="1">Multi-pass membrane protein</topology>
    </subcellularLocation>
</comment>
<accession>A0AAN9AVG6</accession>
<dbReference type="InterPro" id="IPR013936">
    <property type="entry name" value="CRT-like"/>
</dbReference>
<reference evidence="8 9" key="1">
    <citation type="submission" date="2024-02" db="EMBL/GenBank/DDBJ databases">
        <title>Chromosome-scale genome assembly of the rough periwinkle Littorina saxatilis.</title>
        <authorList>
            <person name="De Jode A."/>
            <person name="Faria R."/>
            <person name="Formenti G."/>
            <person name="Sims Y."/>
            <person name="Smith T.P."/>
            <person name="Tracey A."/>
            <person name="Wood J.M.D."/>
            <person name="Zagrodzka Z.B."/>
            <person name="Johannesson K."/>
            <person name="Butlin R.K."/>
            <person name="Leder E.H."/>
        </authorList>
    </citation>
    <scope>NUCLEOTIDE SEQUENCE [LARGE SCALE GENOMIC DNA]</scope>
    <source>
        <strain evidence="8">Snail1</strain>
        <tissue evidence="8">Muscle</tissue>
    </source>
</reference>
<protein>
    <submittedName>
        <fullName evidence="8">Uncharacterized protein</fullName>
    </submittedName>
</protein>
<feature type="transmembrane region" description="Helical" evidence="7">
    <location>
        <begin position="153"/>
        <end position="174"/>
    </location>
</feature>
<evidence type="ECO:0000313" key="9">
    <source>
        <dbReference type="Proteomes" id="UP001374579"/>
    </source>
</evidence>
<evidence type="ECO:0000313" key="8">
    <source>
        <dbReference type="EMBL" id="KAK7093807.1"/>
    </source>
</evidence>
<evidence type="ECO:0000256" key="4">
    <source>
        <dbReference type="ARBA" id="ARBA00022692"/>
    </source>
</evidence>
<evidence type="ECO:0000256" key="5">
    <source>
        <dbReference type="ARBA" id="ARBA00022989"/>
    </source>
</evidence>
<feature type="transmembrane region" description="Helical" evidence="7">
    <location>
        <begin position="313"/>
        <end position="331"/>
    </location>
</feature>
<comment type="similarity">
    <text evidence="2">Belongs to the CRT-like transporter family.</text>
</comment>
<dbReference type="AlphaFoldDB" id="A0AAN9AVG6"/>
<proteinExistence type="inferred from homology"/>
<feature type="transmembrane region" description="Helical" evidence="7">
    <location>
        <begin position="55"/>
        <end position="76"/>
    </location>
</feature>
<dbReference type="PANTHER" id="PTHR31326">
    <property type="entry name" value="PROTEIN CLT2, CHLOROPLASTIC"/>
    <property type="match status" value="1"/>
</dbReference>
<feature type="transmembrane region" description="Helical" evidence="7">
    <location>
        <begin position="217"/>
        <end position="241"/>
    </location>
</feature>
<dbReference type="GO" id="GO:0016020">
    <property type="term" value="C:membrane"/>
    <property type="evidence" value="ECO:0007669"/>
    <property type="project" value="UniProtKB-SubCell"/>
</dbReference>
<evidence type="ECO:0000256" key="3">
    <source>
        <dbReference type="ARBA" id="ARBA00022448"/>
    </source>
</evidence>
<name>A0AAN9AVG6_9CAEN</name>
<evidence type="ECO:0000256" key="1">
    <source>
        <dbReference type="ARBA" id="ARBA00004141"/>
    </source>
</evidence>
<comment type="caution">
    <text evidence="8">The sequence shown here is derived from an EMBL/GenBank/DDBJ whole genome shotgun (WGS) entry which is preliminary data.</text>
</comment>
<keyword evidence="4 7" id="KW-0812">Transmembrane</keyword>
<dbReference type="PANTHER" id="PTHR31326:SF1">
    <property type="entry name" value="PROTEIN CLT2, CHLOROPLASTIC"/>
    <property type="match status" value="1"/>
</dbReference>
<dbReference type="Pfam" id="PF08627">
    <property type="entry name" value="CRT-like"/>
    <property type="match status" value="1"/>
</dbReference>
<gene>
    <name evidence="8" type="ORF">V1264_007497</name>
</gene>
<dbReference type="EMBL" id="JBAMIC010000019">
    <property type="protein sequence ID" value="KAK7093807.1"/>
    <property type="molecule type" value="Genomic_DNA"/>
</dbReference>
<feature type="transmembrane region" description="Helical" evidence="7">
    <location>
        <begin position="127"/>
        <end position="147"/>
    </location>
</feature>
<keyword evidence="5 7" id="KW-1133">Transmembrane helix</keyword>
<sequence length="411" mass="46013">MDNLEALQLEDRNGISTPPESVYGTISQQKIPTNKQSPAAAGYSSIVRAFKRIEIGFISVMYVLGFAAFHVMLPVYAGSTKMAGGDSFIMIVYASLWFPVVFFIFTNLLQALSGNVVTWLPVGKWRAVIAVGVCYAATGLIISFAGLPERTPPYLQAVLSTLRLPFVIILRLLILRKGLSLRRFGCTIAVLVGIFITIAPQIWLLPGSGSESMNGGSIAHIIWPLIFAFGYLPAATFTVLLERELQQTETHSLSFITWTQVFLFVTMTLLFWVDFIPFFGMATSFEDFSQRLQRGIKCNFSSAGDCRGLTYKGWIFIMAYCFGNLFQVLLIEKAEGAVFVTVVLAIVTPLATIFWTFFKFDQDVDRFYFDPEFTETTAFTFGGLLIIVPSVILYNVFSHWDAEKKLERKPY</sequence>
<evidence type="ECO:0000256" key="2">
    <source>
        <dbReference type="ARBA" id="ARBA00006690"/>
    </source>
</evidence>
<dbReference type="Proteomes" id="UP001374579">
    <property type="component" value="Unassembled WGS sequence"/>
</dbReference>
<feature type="transmembrane region" description="Helical" evidence="7">
    <location>
        <begin position="253"/>
        <end position="273"/>
    </location>
</feature>
<feature type="transmembrane region" description="Helical" evidence="7">
    <location>
        <begin position="88"/>
        <end position="106"/>
    </location>
</feature>
<organism evidence="8 9">
    <name type="scientific">Littorina saxatilis</name>
    <dbReference type="NCBI Taxonomy" id="31220"/>
    <lineage>
        <taxon>Eukaryota</taxon>
        <taxon>Metazoa</taxon>
        <taxon>Spiralia</taxon>
        <taxon>Lophotrochozoa</taxon>
        <taxon>Mollusca</taxon>
        <taxon>Gastropoda</taxon>
        <taxon>Caenogastropoda</taxon>
        <taxon>Littorinimorpha</taxon>
        <taxon>Littorinoidea</taxon>
        <taxon>Littorinidae</taxon>
        <taxon>Littorina</taxon>
    </lineage>
</organism>
<keyword evidence="6 7" id="KW-0472">Membrane</keyword>
<evidence type="ECO:0000256" key="6">
    <source>
        <dbReference type="ARBA" id="ARBA00023136"/>
    </source>
</evidence>
<evidence type="ECO:0000256" key="7">
    <source>
        <dbReference type="SAM" id="Phobius"/>
    </source>
</evidence>
<feature type="transmembrane region" description="Helical" evidence="7">
    <location>
        <begin position="338"/>
        <end position="358"/>
    </location>
</feature>
<keyword evidence="3" id="KW-0813">Transport</keyword>